<evidence type="ECO:0000313" key="2">
    <source>
        <dbReference type="Proteomes" id="UP001489719"/>
    </source>
</evidence>
<comment type="caution">
    <text evidence="1">The sequence shown here is derived from an EMBL/GenBank/DDBJ whole genome shotgun (WGS) entry which is preliminary data.</text>
</comment>
<dbReference type="Proteomes" id="UP001489719">
    <property type="component" value="Unassembled WGS sequence"/>
</dbReference>
<keyword evidence="2" id="KW-1185">Reference proteome</keyword>
<organism evidence="1 2">
    <name type="scientific">Lipomyces orientalis</name>
    <dbReference type="NCBI Taxonomy" id="1233043"/>
    <lineage>
        <taxon>Eukaryota</taxon>
        <taxon>Fungi</taxon>
        <taxon>Dikarya</taxon>
        <taxon>Ascomycota</taxon>
        <taxon>Saccharomycotina</taxon>
        <taxon>Lipomycetes</taxon>
        <taxon>Lipomycetales</taxon>
        <taxon>Lipomycetaceae</taxon>
        <taxon>Lipomyces</taxon>
    </lineage>
</organism>
<evidence type="ECO:0000313" key="1">
    <source>
        <dbReference type="EMBL" id="KAK9318769.1"/>
    </source>
</evidence>
<name>A0ACC3TC81_9ASCO</name>
<sequence>MLCICSASNEPILVAIKKKIFILRLAAGGGRAVTDRACAGVTNIHSARYVEYVRHDVMDEILVAQFSPIEDGCDTGDPFTDAIRHGRSPHGGATESYTNGQGMIKKRRHKLDSRPNVAVLLGYAEQYKAYRLYDFENKTIVLSRNVIFNEDKLYKDWFEASRDGYDLSTLRESEEGDWLDHGLEGETEFFHRNDTLGHEDIGQRPEGIMSADPLQGTAESMGPIASERILCSTLIGKRAHEDSSATCAVQGERAHENTVATSAMNTKTPLHPSPINRTLQPIPIGKRLPRGMPVITFPECVQIAETELTNEPRTIQEAFSRPDKLRWKSACDAEYQSLMQLGYL</sequence>
<protein>
    <submittedName>
        <fullName evidence="1">Uncharacterized protein</fullName>
    </submittedName>
</protein>
<proteinExistence type="predicted"/>
<gene>
    <name evidence="1" type="ORF">V1517DRAFT_311306</name>
</gene>
<reference evidence="2" key="1">
    <citation type="journal article" date="2024" name="Front. Bioeng. Biotechnol.">
        <title>Genome-scale model development and genomic sequencing of the oleaginous clade Lipomyces.</title>
        <authorList>
            <person name="Czajka J.J."/>
            <person name="Han Y."/>
            <person name="Kim J."/>
            <person name="Mondo S.J."/>
            <person name="Hofstad B.A."/>
            <person name="Robles A."/>
            <person name="Haridas S."/>
            <person name="Riley R."/>
            <person name="LaButti K."/>
            <person name="Pangilinan J."/>
            <person name="Andreopoulos W."/>
            <person name="Lipzen A."/>
            <person name="Yan J."/>
            <person name="Wang M."/>
            <person name="Ng V."/>
            <person name="Grigoriev I.V."/>
            <person name="Spatafora J.W."/>
            <person name="Magnuson J.K."/>
            <person name="Baker S.E."/>
            <person name="Pomraning K.R."/>
        </authorList>
    </citation>
    <scope>NUCLEOTIDE SEQUENCE [LARGE SCALE GENOMIC DNA]</scope>
    <source>
        <strain evidence="2">CBS 10300</strain>
    </source>
</reference>
<dbReference type="EMBL" id="MU970322">
    <property type="protein sequence ID" value="KAK9318769.1"/>
    <property type="molecule type" value="Genomic_DNA"/>
</dbReference>
<accession>A0ACC3TC81</accession>